<dbReference type="InterPro" id="IPR000847">
    <property type="entry name" value="LysR_HTH_N"/>
</dbReference>
<dbReference type="PANTHER" id="PTHR30126:SF39">
    <property type="entry name" value="HTH-TYPE TRANSCRIPTIONAL REGULATOR CYSL"/>
    <property type="match status" value="1"/>
</dbReference>
<dbReference type="Gene3D" id="1.10.10.10">
    <property type="entry name" value="Winged helix-like DNA-binding domain superfamily/Winged helix DNA-binding domain"/>
    <property type="match status" value="1"/>
</dbReference>
<evidence type="ECO:0000256" key="2">
    <source>
        <dbReference type="ARBA" id="ARBA00023015"/>
    </source>
</evidence>
<dbReference type="PROSITE" id="PS50931">
    <property type="entry name" value="HTH_LYSR"/>
    <property type="match status" value="1"/>
</dbReference>
<dbReference type="GO" id="GO:0000976">
    <property type="term" value="F:transcription cis-regulatory region binding"/>
    <property type="evidence" value="ECO:0007669"/>
    <property type="project" value="TreeGrafter"/>
</dbReference>
<keyword evidence="4" id="KW-0804">Transcription</keyword>
<dbReference type="FunFam" id="1.10.10.10:FF:000001">
    <property type="entry name" value="LysR family transcriptional regulator"/>
    <property type="match status" value="1"/>
</dbReference>
<dbReference type="InterPro" id="IPR005119">
    <property type="entry name" value="LysR_subst-bd"/>
</dbReference>
<feature type="domain" description="HTH lysR-type" evidence="5">
    <location>
        <begin position="1"/>
        <end position="58"/>
    </location>
</feature>
<organism evidence="6 7">
    <name type="scientific">Pelotomaculum isophthalicicum JI</name>
    <dbReference type="NCBI Taxonomy" id="947010"/>
    <lineage>
        <taxon>Bacteria</taxon>
        <taxon>Bacillati</taxon>
        <taxon>Bacillota</taxon>
        <taxon>Clostridia</taxon>
        <taxon>Eubacteriales</taxon>
        <taxon>Desulfotomaculaceae</taxon>
        <taxon>Pelotomaculum</taxon>
    </lineage>
</organism>
<dbReference type="AlphaFoldDB" id="A0A9X4H4J4"/>
<evidence type="ECO:0000313" key="6">
    <source>
        <dbReference type="EMBL" id="MDF9406824.1"/>
    </source>
</evidence>
<dbReference type="CDD" id="cd08420">
    <property type="entry name" value="PBP2_CysL_like"/>
    <property type="match status" value="1"/>
</dbReference>
<comment type="similarity">
    <text evidence="1">Belongs to the LysR transcriptional regulatory family.</text>
</comment>
<dbReference type="Gene3D" id="3.40.190.290">
    <property type="match status" value="1"/>
</dbReference>
<dbReference type="RefSeq" id="WP_277441968.1">
    <property type="nucleotide sequence ID" value="NZ_JAKOAV010000001.1"/>
</dbReference>
<reference evidence="6" key="1">
    <citation type="submission" date="2022-02" db="EMBL/GenBank/DDBJ databases">
        <authorList>
            <person name="Leng L."/>
        </authorList>
    </citation>
    <scope>NUCLEOTIDE SEQUENCE</scope>
    <source>
        <strain evidence="6">JI</strain>
    </source>
</reference>
<accession>A0A9X4H4J4</accession>
<dbReference type="InterPro" id="IPR047788">
    <property type="entry name" value="LysR-like_Sec_metab"/>
</dbReference>
<dbReference type="Proteomes" id="UP001154312">
    <property type="component" value="Unassembled WGS sequence"/>
</dbReference>
<keyword evidence="3" id="KW-0238">DNA-binding</keyword>
<comment type="caution">
    <text evidence="6">The sequence shown here is derived from an EMBL/GenBank/DDBJ whole genome shotgun (WGS) entry which is preliminary data.</text>
</comment>
<evidence type="ECO:0000256" key="3">
    <source>
        <dbReference type="ARBA" id="ARBA00023125"/>
    </source>
</evidence>
<dbReference type="SUPFAM" id="SSF53850">
    <property type="entry name" value="Periplasmic binding protein-like II"/>
    <property type="match status" value="1"/>
</dbReference>
<keyword evidence="7" id="KW-1185">Reference proteome</keyword>
<dbReference type="PANTHER" id="PTHR30126">
    <property type="entry name" value="HTH-TYPE TRANSCRIPTIONAL REGULATOR"/>
    <property type="match status" value="1"/>
</dbReference>
<dbReference type="Pfam" id="PF03466">
    <property type="entry name" value="LysR_substrate"/>
    <property type="match status" value="1"/>
</dbReference>
<proteinExistence type="inferred from homology"/>
<evidence type="ECO:0000259" key="5">
    <source>
        <dbReference type="PROSITE" id="PS50931"/>
    </source>
</evidence>
<evidence type="ECO:0000313" key="7">
    <source>
        <dbReference type="Proteomes" id="UP001154312"/>
    </source>
</evidence>
<dbReference type="NCBIfam" id="NF040786">
    <property type="entry name" value="LysR_Sec_metab"/>
    <property type="match status" value="1"/>
</dbReference>
<name>A0A9X4H4J4_9FIRM</name>
<gene>
    <name evidence="6" type="ORF">L7E55_00370</name>
</gene>
<dbReference type="Pfam" id="PF00126">
    <property type="entry name" value="HTH_1"/>
    <property type="match status" value="1"/>
</dbReference>
<dbReference type="PRINTS" id="PR00039">
    <property type="entry name" value="HTHLYSR"/>
</dbReference>
<dbReference type="EMBL" id="JAKOAV010000001">
    <property type="protein sequence ID" value="MDF9406824.1"/>
    <property type="molecule type" value="Genomic_DNA"/>
</dbReference>
<sequence length="307" mass="34670">MNFKQLESFLWVAELQSFTKAARQLYMSQPAVSFQIKALEEDLEVMLFKRGDKKMVLTDAGQLLYREAKQMFRHYQKIKAGLDDLKGLKTGHLIVGAGTIPGEYLLPLLIGEFKKKYPGIQITLKVSGSGQVERWVREREIDLGITGALMEGQEIECSPWLQDELLLIVPPLHPWVNSGTVKVSDLKSETMIFREQGSGTRRTIEQKLAEQGITVDQIPQGIELGSSRAVITAVEAGLGVSIVSKYAVRESLELERVREVHIDDFDLSRTLYQVRHSQSMAGFAIDAFTDFINNDEVYKVFDFKKTP</sequence>
<evidence type="ECO:0000256" key="1">
    <source>
        <dbReference type="ARBA" id="ARBA00009437"/>
    </source>
</evidence>
<keyword evidence="2" id="KW-0805">Transcription regulation</keyword>
<dbReference type="InterPro" id="IPR036388">
    <property type="entry name" value="WH-like_DNA-bd_sf"/>
</dbReference>
<dbReference type="GO" id="GO:0003700">
    <property type="term" value="F:DNA-binding transcription factor activity"/>
    <property type="evidence" value="ECO:0007669"/>
    <property type="project" value="InterPro"/>
</dbReference>
<dbReference type="SUPFAM" id="SSF46785">
    <property type="entry name" value="Winged helix' DNA-binding domain"/>
    <property type="match status" value="1"/>
</dbReference>
<dbReference type="InterPro" id="IPR036390">
    <property type="entry name" value="WH_DNA-bd_sf"/>
</dbReference>
<protein>
    <submittedName>
        <fullName evidence="6">LysR family transcriptional regulator</fullName>
    </submittedName>
</protein>
<evidence type="ECO:0000256" key="4">
    <source>
        <dbReference type="ARBA" id="ARBA00023163"/>
    </source>
</evidence>